<feature type="transmembrane region" description="Helical" evidence="7">
    <location>
        <begin position="417"/>
        <end position="434"/>
    </location>
</feature>
<dbReference type="AlphaFoldDB" id="A0A261UJ68"/>
<evidence type="ECO:0000256" key="4">
    <source>
        <dbReference type="ARBA" id="ARBA00022692"/>
    </source>
</evidence>
<dbReference type="GO" id="GO:0031293">
    <property type="term" value="P:membrane protein intracellular domain proteolysis"/>
    <property type="evidence" value="ECO:0007669"/>
    <property type="project" value="TreeGrafter"/>
</dbReference>
<proteinExistence type="inferred from homology"/>
<evidence type="ECO:0000256" key="5">
    <source>
        <dbReference type="ARBA" id="ARBA00022989"/>
    </source>
</evidence>
<reference evidence="10" key="1">
    <citation type="submission" date="2017-05" db="EMBL/GenBank/DDBJ databases">
        <title>Complete and WGS of Bordetella genogroups.</title>
        <authorList>
            <person name="Spilker T."/>
            <person name="Lipuma J."/>
        </authorList>
    </citation>
    <scope>NUCLEOTIDE SEQUENCE [LARGE SCALE GENOMIC DNA]</scope>
    <source>
        <strain evidence="10">AU8856</strain>
    </source>
</reference>
<feature type="transmembrane region" description="Helical" evidence="7">
    <location>
        <begin position="379"/>
        <end position="396"/>
    </location>
</feature>
<dbReference type="RefSeq" id="WP_094843344.1">
    <property type="nucleotide sequence ID" value="NZ_NEVS01000004.1"/>
</dbReference>
<evidence type="ECO:0000256" key="6">
    <source>
        <dbReference type="ARBA" id="ARBA00023136"/>
    </source>
</evidence>
<comment type="subcellular location">
    <subcellularLocation>
        <location evidence="2">Endomembrane system</location>
        <topology evidence="2">Multi-pass membrane protein</topology>
    </subcellularLocation>
</comment>
<protein>
    <submittedName>
        <fullName evidence="9">Secretion protein HylD</fullName>
    </submittedName>
</protein>
<dbReference type="Proteomes" id="UP000215767">
    <property type="component" value="Unassembled WGS sequence"/>
</dbReference>
<keyword evidence="6 7" id="KW-0472">Membrane</keyword>
<evidence type="ECO:0000256" key="7">
    <source>
        <dbReference type="SAM" id="Phobius"/>
    </source>
</evidence>
<keyword evidence="10" id="KW-1185">Reference proteome</keyword>
<keyword evidence="5 7" id="KW-1133">Transmembrane helix</keyword>
<dbReference type="SUPFAM" id="SSF111369">
    <property type="entry name" value="HlyD-like secretion proteins"/>
    <property type="match status" value="1"/>
</dbReference>
<organism evidence="9 10">
    <name type="scientific">Bordetella genomosp. 11</name>
    <dbReference type="NCBI Taxonomy" id="1416808"/>
    <lineage>
        <taxon>Bacteria</taxon>
        <taxon>Pseudomonadati</taxon>
        <taxon>Pseudomonadota</taxon>
        <taxon>Betaproteobacteria</taxon>
        <taxon>Burkholderiales</taxon>
        <taxon>Alcaligenaceae</taxon>
        <taxon>Bordetella</taxon>
    </lineage>
</organism>
<dbReference type="OrthoDB" id="9759690at2"/>
<comment type="caution">
    <text evidence="9">The sequence shown here is derived from an EMBL/GenBank/DDBJ whole genome shotgun (WGS) entry which is preliminary data.</text>
</comment>
<dbReference type="Pfam" id="PF02163">
    <property type="entry name" value="Peptidase_M50"/>
    <property type="match status" value="1"/>
</dbReference>
<gene>
    <name evidence="9" type="ORF">CAL28_22235</name>
</gene>
<evidence type="ECO:0000313" key="9">
    <source>
        <dbReference type="EMBL" id="OZI61959.1"/>
    </source>
</evidence>
<dbReference type="GO" id="GO:0012505">
    <property type="term" value="C:endomembrane system"/>
    <property type="evidence" value="ECO:0007669"/>
    <property type="project" value="UniProtKB-SubCell"/>
</dbReference>
<feature type="transmembrane region" description="Helical" evidence="7">
    <location>
        <begin position="347"/>
        <end position="373"/>
    </location>
</feature>
<sequence length="701" mass="78392">MKEVLPPLREELALMPGPVLADGQPSHTLHDPVRNRFFQIDWPTFEILSRWHLGEPSAIAAVASRETTLQIEHADVADVVAFLRDNELLRPQPGAAADYASRLRRHRGGLGTWLLHNYLFFRIPLVRPDAWLTRWAPRLSFLYSRAFLCLTLAALGWGLVEVYRQWDRFTATLVDTISWSGLASYAVTLAAVKTLHELGHAVTAKRLGCKVPAMGIAFLVMWPVAYTDTNDVWRLTRRRQRLAVVGAGVATELIVAAWATWAWAVLPDGTLKSLAFLLATTTWFATVAINMSPFMRFDGYFLLSDWLEMPNLHTRAFALARWDLRERLFALGEPPPEHFPRHRQAGLILFAYATWIYRLVVFLGIAALVYAFFIKAVGILLFAVEIGWFLLLPLFCELQAWRRLWPAIRTRRRARHSAIVALALVLLLGMPWPSRVAVSALLRPADQLVIYAPAHARVQAMPVADGQRVEPGAVLLQLSSPDLAARRQSALARIESLRWQTAAASFDKEQRTQLQVSREQLGAAEAEIAAVDADAARYAPVAPFAGVLTDVNPEARPGVWMAKQEPLARLVSDQGQVAIAYLDEDELNLISVGDTGKFYSDTPEGPVARVEITGIDRDTSRTLSEPELSNLFGGSVVAREKNGQFYPERPIYRVSLKVLSTDATAAQHAWRGKVVVFGKWAVPSWRYLRSAMAVLHREIGF</sequence>
<dbReference type="InterPro" id="IPR008915">
    <property type="entry name" value="Peptidase_M50"/>
</dbReference>
<dbReference type="PANTHER" id="PTHR13325:SF3">
    <property type="entry name" value="MEMBRANE-BOUND TRANSCRIPTION FACTOR SITE-2 PROTEASE"/>
    <property type="match status" value="1"/>
</dbReference>
<dbReference type="GO" id="GO:0016020">
    <property type="term" value="C:membrane"/>
    <property type="evidence" value="ECO:0007669"/>
    <property type="project" value="InterPro"/>
</dbReference>
<evidence type="ECO:0000313" key="10">
    <source>
        <dbReference type="Proteomes" id="UP000215767"/>
    </source>
</evidence>
<dbReference type="EMBL" id="NEVS01000004">
    <property type="protein sequence ID" value="OZI61959.1"/>
    <property type="molecule type" value="Genomic_DNA"/>
</dbReference>
<feature type="transmembrane region" description="Helical" evidence="7">
    <location>
        <begin position="242"/>
        <end position="264"/>
    </location>
</feature>
<dbReference type="InterPro" id="IPR001193">
    <property type="entry name" value="MBTPS2"/>
</dbReference>
<feature type="transmembrane region" description="Helical" evidence="7">
    <location>
        <begin position="139"/>
        <end position="160"/>
    </location>
</feature>
<evidence type="ECO:0000256" key="1">
    <source>
        <dbReference type="ARBA" id="ARBA00001947"/>
    </source>
</evidence>
<feature type="transmembrane region" description="Helical" evidence="7">
    <location>
        <begin position="270"/>
        <end position="289"/>
    </location>
</feature>
<feature type="domain" description="Peptidase M50" evidence="8">
    <location>
        <begin position="186"/>
        <end position="278"/>
    </location>
</feature>
<evidence type="ECO:0000259" key="8">
    <source>
        <dbReference type="Pfam" id="PF02163"/>
    </source>
</evidence>
<feature type="transmembrane region" description="Helical" evidence="7">
    <location>
        <begin position="110"/>
        <end position="127"/>
    </location>
</feature>
<evidence type="ECO:0000256" key="2">
    <source>
        <dbReference type="ARBA" id="ARBA00004127"/>
    </source>
</evidence>
<name>A0A261UJ68_9BORD</name>
<evidence type="ECO:0000256" key="3">
    <source>
        <dbReference type="ARBA" id="ARBA00007931"/>
    </source>
</evidence>
<comment type="cofactor">
    <cofactor evidence="1">
        <name>Zn(2+)</name>
        <dbReference type="ChEBI" id="CHEBI:29105"/>
    </cofactor>
</comment>
<dbReference type="GO" id="GO:0005737">
    <property type="term" value="C:cytoplasm"/>
    <property type="evidence" value="ECO:0007669"/>
    <property type="project" value="TreeGrafter"/>
</dbReference>
<keyword evidence="4 7" id="KW-0812">Transmembrane</keyword>
<dbReference type="GO" id="GO:0004222">
    <property type="term" value="F:metalloendopeptidase activity"/>
    <property type="evidence" value="ECO:0007669"/>
    <property type="project" value="InterPro"/>
</dbReference>
<dbReference type="PANTHER" id="PTHR13325">
    <property type="entry name" value="PROTEASE M50 MEMBRANE-BOUND TRANSCRIPTION FACTOR SITE 2 PROTEASE"/>
    <property type="match status" value="1"/>
</dbReference>
<accession>A0A261UJ68</accession>
<comment type="similarity">
    <text evidence="3">Belongs to the peptidase M50B family.</text>
</comment>